<feature type="compositionally biased region" description="Pro residues" evidence="1">
    <location>
        <begin position="42"/>
        <end position="53"/>
    </location>
</feature>
<evidence type="ECO:0000313" key="3">
    <source>
        <dbReference type="Proteomes" id="UP001497516"/>
    </source>
</evidence>
<protein>
    <submittedName>
        <fullName evidence="2">Uncharacterized protein</fullName>
    </submittedName>
</protein>
<reference evidence="2 3" key="1">
    <citation type="submission" date="2024-04" db="EMBL/GenBank/DDBJ databases">
        <authorList>
            <person name="Fracassetti M."/>
        </authorList>
    </citation>
    <scope>NUCLEOTIDE SEQUENCE [LARGE SCALE GENOMIC DNA]</scope>
</reference>
<dbReference type="AlphaFoldDB" id="A0AAV2D626"/>
<evidence type="ECO:0000313" key="2">
    <source>
        <dbReference type="EMBL" id="CAL1367691.1"/>
    </source>
</evidence>
<dbReference type="EMBL" id="OZ034815">
    <property type="protein sequence ID" value="CAL1367691.1"/>
    <property type="molecule type" value="Genomic_DNA"/>
</dbReference>
<dbReference type="Proteomes" id="UP001497516">
    <property type="component" value="Chromosome 2"/>
</dbReference>
<keyword evidence="3" id="KW-1185">Reference proteome</keyword>
<feature type="compositionally biased region" description="Low complexity" evidence="1">
    <location>
        <begin position="1"/>
        <end position="21"/>
    </location>
</feature>
<feature type="region of interest" description="Disordered" evidence="1">
    <location>
        <begin position="1"/>
        <end position="53"/>
    </location>
</feature>
<sequence>MDEISSPSQQLQQLPITTTTKTIKEKQLSSPRRQGTGRAAVLPPPPPAPLPPPAPCRAAVLPCRHHFYVAATARSRLFPASLFPHPYFFPDLIVSTGTNTTGSAIGTLPLLTSTNTSGSPIIWLPEGVCRREFAGEKVCRSMRSGC</sequence>
<accession>A0AAV2D626</accession>
<proteinExistence type="predicted"/>
<evidence type="ECO:0000256" key="1">
    <source>
        <dbReference type="SAM" id="MobiDB-lite"/>
    </source>
</evidence>
<gene>
    <name evidence="2" type="ORF">LTRI10_LOCUS11228</name>
</gene>
<organism evidence="2 3">
    <name type="scientific">Linum trigynum</name>
    <dbReference type="NCBI Taxonomy" id="586398"/>
    <lineage>
        <taxon>Eukaryota</taxon>
        <taxon>Viridiplantae</taxon>
        <taxon>Streptophyta</taxon>
        <taxon>Embryophyta</taxon>
        <taxon>Tracheophyta</taxon>
        <taxon>Spermatophyta</taxon>
        <taxon>Magnoliopsida</taxon>
        <taxon>eudicotyledons</taxon>
        <taxon>Gunneridae</taxon>
        <taxon>Pentapetalae</taxon>
        <taxon>rosids</taxon>
        <taxon>fabids</taxon>
        <taxon>Malpighiales</taxon>
        <taxon>Linaceae</taxon>
        <taxon>Linum</taxon>
    </lineage>
</organism>
<name>A0AAV2D626_9ROSI</name>